<feature type="signal peptide" evidence="2">
    <location>
        <begin position="1"/>
        <end position="18"/>
    </location>
</feature>
<dbReference type="PANTHER" id="PTHR47364">
    <property type="entry name" value="CYSTEINE PROTEINASE INHIBITOR 5"/>
    <property type="match status" value="1"/>
</dbReference>
<evidence type="ECO:0000256" key="2">
    <source>
        <dbReference type="SAM" id="SignalP"/>
    </source>
</evidence>
<feature type="domain" description="Cystatin" evidence="3">
    <location>
        <begin position="117"/>
        <end position="206"/>
    </location>
</feature>
<evidence type="ECO:0000313" key="4">
    <source>
        <dbReference type="EMBL" id="KAK9817639.1"/>
    </source>
</evidence>
<comment type="caution">
    <text evidence="4">The sequence shown here is derived from an EMBL/GenBank/DDBJ whole genome shotgun (WGS) entry which is preliminary data.</text>
</comment>
<dbReference type="PANTHER" id="PTHR47364:SF2">
    <property type="entry name" value="CYSTEINE PROTEINASE INHIBITOR 5"/>
    <property type="match status" value="1"/>
</dbReference>
<feature type="domain" description="Cystatin" evidence="3">
    <location>
        <begin position="19"/>
        <end position="111"/>
    </location>
</feature>
<keyword evidence="1" id="KW-0646">Protease inhibitor</keyword>
<keyword evidence="5" id="KW-1185">Reference proteome</keyword>
<dbReference type="Proteomes" id="UP001489004">
    <property type="component" value="Unassembled WGS sequence"/>
</dbReference>
<keyword evidence="2" id="KW-0732">Signal</keyword>
<dbReference type="SUPFAM" id="SSF54403">
    <property type="entry name" value="Cystatin/monellin"/>
    <property type="match status" value="2"/>
</dbReference>
<dbReference type="AlphaFoldDB" id="A0AAW1QB06"/>
<evidence type="ECO:0000313" key="5">
    <source>
        <dbReference type="Proteomes" id="UP001489004"/>
    </source>
</evidence>
<dbReference type="SMART" id="SM00043">
    <property type="entry name" value="CY"/>
    <property type="match status" value="2"/>
</dbReference>
<organism evidence="4 5">
    <name type="scientific">[Myrmecia] bisecta</name>
    <dbReference type="NCBI Taxonomy" id="41462"/>
    <lineage>
        <taxon>Eukaryota</taxon>
        <taxon>Viridiplantae</taxon>
        <taxon>Chlorophyta</taxon>
        <taxon>core chlorophytes</taxon>
        <taxon>Trebouxiophyceae</taxon>
        <taxon>Trebouxiales</taxon>
        <taxon>Trebouxiaceae</taxon>
        <taxon>Myrmecia</taxon>
    </lineage>
</organism>
<evidence type="ECO:0000256" key="1">
    <source>
        <dbReference type="ARBA" id="ARBA00022704"/>
    </source>
</evidence>
<gene>
    <name evidence="4" type="ORF">WJX72_000008</name>
</gene>
<accession>A0AAW1QB06</accession>
<dbReference type="Gene3D" id="3.10.450.10">
    <property type="match status" value="2"/>
</dbReference>
<feature type="chain" id="PRO_5043654413" description="Cystatin domain-containing protein" evidence="2">
    <location>
        <begin position="19"/>
        <end position="210"/>
    </location>
</feature>
<dbReference type="CDD" id="cd00042">
    <property type="entry name" value="CY"/>
    <property type="match status" value="2"/>
</dbReference>
<dbReference type="EMBL" id="JALJOR010000004">
    <property type="protein sequence ID" value="KAK9817639.1"/>
    <property type="molecule type" value="Genomic_DNA"/>
</dbReference>
<dbReference type="Pfam" id="PF16845">
    <property type="entry name" value="SQAPI"/>
    <property type="match status" value="1"/>
</dbReference>
<reference evidence="4 5" key="1">
    <citation type="journal article" date="2024" name="Nat. Commun.">
        <title>Phylogenomics reveals the evolutionary origins of lichenization in chlorophyte algae.</title>
        <authorList>
            <person name="Puginier C."/>
            <person name="Libourel C."/>
            <person name="Otte J."/>
            <person name="Skaloud P."/>
            <person name="Haon M."/>
            <person name="Grisel S."/>
            <person name="Petersen M."/>
            <person name="Berrin J.G."/>
            <person name="Delaux P.M."/>
            <person name="Dal Grande F."/>
            <person name="Keller J."/>
        </authorList>
    </citation>
    <scope>NUCLEOTIDE SEQUENCE [LARGE SCALE GENOMIC DNA]</scope>
    <source>
        <strain evidence="4 5">SAG 2043</strain>
    </source>
</reference>
<sequence>MKLLGVVLCLTFTAAAHAQLLGGWKVKPDHENDAHIQEVASFAVKQLSEKEGDQLTLEKVVSVHTQVVAGTNYNLVLLAKKPAGQVEQFEVQVYEPLPHTNQPVQLTQYKTMADGKQMVGGAKQLSTSDSDVVAAAKYATEQLSQQSNSLLPFELKEVVSAHSRVVNGVVYDLELKLAQGKREEVYQVEVVRSPKDEHSLKSSKKAPVSS</sequence>
<dbReference type="Pfam" id="PF00031">
    <property type="entry name" value="Cystatin"/>
    <property type="match status" value="1"/>
</dbReference>
<keyword evidence="1" id="KW-0789">Thiol protease inhibitor</keyword>
<dbReference type="GO" id="GO:0004869">
    <property type="term" value="F:cysteine-type endopeptidase inhibitor activity"/>
    <property type="evidence" value="ECO:0007669"/>
    <property type="project" value="UniProtKB-KW"/>
</dbReference>
<proteinExistence type="predicted"/>
<protein>
    <recommendedName>
        <fullName evidence="3">Cystatin domain-containing protein</fullName>
    </recommendedName>
</protein>
<dbReference type="InterPro" id="IPR000010">
    <property type="entry name" value="Cystatin_dom"/>
</dbReference>
<evidence type="ECO:0000259" key="3">
    <source>
        <dbReference type="SMART" id="SM00043"/>
    </source>
</evidence>
<dbReference type="InterPro" id="IPR046350">
    <property type="entry name" value="Cystatin_sf"/>
</dbReference>
<name>A0AAW1QB06_9CHLO</name>